<dbReference type="Pfam" id="PF00528">
    <property type="entry name" value="BPD_transp_1"/>
    <property type="match status" value="1"/>
</dbReference>
<evidence type="ECO:0000256" key="6">
    <source>
        <dbReference type="ARBA" id="ARBA00023136"/>
    </source>
</evidence>
<keyword evidence="10" id="KW-1185">Reference proteome</keyword>
<dbReference type="CDD" id="cd06261">
    <property type="entry name" value="TM_PBP2"/>
    <property type="match status" value="1"/>
</dbReference>
<evidence type="ECO:0000256" key="3">
    <source>
        <dbReference type="ARBA" id="ARBA00022475"/>
    </source>
</evidence>
<evidence type="ECO:0000256" key="7">
    <source>
        <dbReference type="RuleBase" id="RU363032"/>
    </source>
</evidence>
<evidence type="ECO:0000313" key="9">
    <source>
        <dbReference type="EMBL" id="KAB8125675.1"/>
    </source>
</evidence>
<feature type="transmembrane region" description="Helical" evidence="7">
    <location>
        <begin position="95"/>
        <end position="121"/>
    </location>
</feature>
<reference evidence="9 10" key="1">
    <citation type="submission" date="2019-10" db="EMBL/GenBank/DDBJ databases">
        <title>Gracilibacillus sp. nov. isolated from rice seeds.</title>
        <authorList>
            <person name="He S."/>
        </authorList>
    </citation>
    <scope>NUCLEOTIDE SEQUENCE [LARGE SCALE GENOMIC DNA]</scope>
    <source>
        <strain evidence="9 10">TD8</strain>
    </source>
</reference>
<dbReference type="Gene3D" id="1.10.3720.10">
    <property type="entry name" value="MetI-like"/>
    <property type="match status" value="1"/>
</dbReference>
<feature type="transmembrane region" description="Helical" evidence="7">
    <location>
        <begin position="238"/>
        <end position="259"/>
    </location>
</feature>
<dbReference type="GO" id="GO:0055085">
    <property type="term" value="P:transmembrane transport"/>
    <property type="evidence" value="ECO:0007669"/>
    <property type="project" value="InterPro"/>
</dbReference>
<feature type="transmembrane region" description="Helical" evidence="7">
    <location>
        <begin position="142"/>
        <end position="162"/>
    </location>
</feature>
<protein>
    <submittedName>
        <fullName evidence="9">Sugar ABC transporter permease</fullName>
    </submittedName>
</protein>
<keyword evidence="3" id="KW-1003">Cell membrane</keyword>
<dbReference type="InterPro" id="IPR035906">
    <property type="entry name" value="MetI-like_sf"/>
</dbReference>
<dbReference type="SUPFAM" id="SSF161098">
    <property type="entry name" value="MetI-like"/>
    <property type="match status" value="1"/>
</dbReference>
<keyword evidence="4 7" id="KW-0812">Transmembrane</keyword>
<name>A0A7C8GQC0_9BACI</name>
<comment type="caution">
    <text evidence="9">The sequence shown here is derived from an EMBL/GenBank/DDBJ whole genome shotgun (WGS) entry which is preliminary data.</text>
</comment>
<keyword evidence="6 7" id="KW-0472">Membrane</keyword>
<keyword evidence="5 7" id="KW-1133">Transmembrane helix</keyword>
<comment type="similarity">
    <text evidence="7">Belongs to the binding-protein-dependent transport system permease family.</text>
</comment>
<feature type="domain" description="ABC transmembrane type-1" evidence="8">
    <location>
        <begin position="96"/>
        <end position="312"/>
    </location>
</feature>
<sequence length="325" mass="36996">MKGKVSGYNEGVLQNPKEKRKQNSYLASFNFKQTWPLHLLVLPVIIFAIIFNYLPMFGNIMAFQDYKPWEGFFGSQWVGLKHFQALFEFDDSVQVIWNTFIISVLKIIFGLAVPIVMALLLNEVRKMSVKRSIQTMVYLPHFLSWVILGGILIDILSVNGGIVNRLLETIFNIEPIFFLGDGDWFRTVLVTSDIWKEFGFSMIVYLASISGVNPDLYEAAEMDGANRFKQTLHVTLPAMLPIIIVISTLQLGNILNAGFDQVFNLYNPLVYDKGDVIDTYVYRMGLENGNFSFATAVGLFKSVISFVLIVVAYRLAFKLANYRIF</sequence>
<dbReference type="PANTHER" id="PTHR43227">
    <property type="entry name" value="BLL4140 PROTEIN"/>
    <property type="match status" value="1"/>
</dbReference>
<proteinExistence type="inferred from homology"/>
<dbReference type="Proteomes" id="UP000480246">
    <property type="component" value="Unassembled WGS sequence"/>
</dbReference>
<evidence type="ECO:0000256" key="5">
    <source>
        <dbReference type="ARBA" id="ARBA00022989"/>
    </source>
</evidence>
<dbReference type="PROSITE" id="PS50928">
    <property type="entry name" value="ABC_TM1"/>
    <property type="match status" value="1"/>
</dbReference>
<evidence type="ECO:0000259" key="8">
    <source>
        <dbReference type="PROSITE" id="PS50928"/>
    </source>
</evidence>
<dbReference type="GO" id="GO:0005886">
    <property type="term" value="C:plasma membrane"/>
    <property type="evidence" value="ECO:0007669"/>
    <property type="project" value="UniProtKB-SubCell"/>
</dbReference>
<feature type="transmembrane region" description="Helical" evidence="7">
    <location>
        <begin position="291"/>
        <end position="316"/>
    </location>
</feature>
<evidence type="ECO:0000313" key="10">
    <source>
        <dbReference type="Proteomes" id="UP000480246"/>
    </source>
</evidence>
<comment type="subcellular location">
    <subcellularLocation>
        <location evidence="1 7">Cell membrane</location>
        <topology evidence="1 7">Multi-pass membrane protein</topology>
    </subcellularLocation>
</comment>
<evidence type="ECO:0000256" key="2">
    <source>
        <dbReference type="ARBA" id="ARBA00022448"/>
    </source>
</evidence>
<dbReference type="OrthoDB" id="9785836at2"/>
<dbReference type="InterPro" id="IPR000515">
    <property type="entry name" value="MetI-like"/>
</dbReference>
<dbReference type="PANTHER" id="PTHR43227:SF11">
    <property type="entry name" value="BLL4140 PROTEIN"/>
    <property type="match status" value="1"/>
</dbReference>
<dbReference type="InterPro" id="IPR050809">
    <property type="entry name" value="UgpAE/MalFG_permease"/>
</dbReference>
<dbReference type="RefSeq" id="WP_153407043.1">
    <property type="nucleotide sequence ID" value="NZ_ML762461.1"/>
</dbReference>
<feature type="transmembrane region" description="Helical" evidence="7">
    <location>
        <begin position="35"/>
        <end position="54"/>
    </location>
</feature>
<keyword evidence="2 7" id="KW-0813">Transport</keyword>
<dbReference type="EMBL" id="WEID01000131">
    <property type="protein sequence ID" value="KAB8125675.1"/>
    <property type="molecule type" value="Genomic_DNA"/>
</dbReference>
<evidence type="ECO:0000256" key="1">
    <source>
        <dbReference type="ARBA" id="ARBA00004651"/>
    </source>
</evidence>
<gene>
    <name evidence="9" type="ORF">F9U64_22075</name>
</gene>
<evidence type="ECO:0000256" key="4">
    <source>
        <dbReference type="ARBA" id="ARBA00022692"/>
    </source>
</evidence>
<accession>A0A7C8GQC0</accession>
<dbReference type="AlphaFoldDB" id="A0A7C8GQC0"/>
<organism evidence="9 10">
    <name type="scientific">Gracilibacillus oryzae</name>
    <dbReference type="NCBI Taxonomy" id="1672701"/>
    <lineage>
        <taxon>Bacteria</taxon>
        <taxon>Bacillati</taxon>
        <taxon>Bacillota</taxon>
        <taxon>Bacilli</taxon>
        <taxon>Bacillales</taxon>
        <taxon>Bacillaceae</taxon>
        <taxon>Gracilibacillus</taxon>
    </lineage>
</organism>